<evidence type="ECO:0000313" key="3">
    <source>
        <dbReference type="Proteomes" id="UP000027665"/>
    </source>
</evidence>
<dbReference type="PANTHER" id="PTHR43685:SF2">
    <property type="entry name" value="GLYCOSYLTRANSFERASE 2-LIKE DOMAIN-CONTAINING PROTEIN"/>
    <property type="match status" value="1"/>
</dbReference>
<dbReference type="InterPro" id="IPR050834">
    <property type="entry name" value="Glycosyltransf_2"/>
</dbReference>
<evidence type="ECO:0000259" key="1">
    <source>
        <dbReference type="Pfam" id="PF00535"/>
    </source>
</evidence>
<organism evidence="2 3">
    <name type="scientific">Synergistes jonesii</name>
    <dbReference type="NCBI Taxonomy" id="2754"/>
    <lineage>
        <taxon>Bacteria</taxon>
        <taxon>Thermotogati</taxon>
        <taxon>Synergistota</taxon>
        <taxon>Synergistia</taxon>
        <taxon>Synergistales</taxon>
        <taxon>Synergistaceae</taxon>
        <taxon>Synergistes</taxon>
    </lineage>
</organism>
<gene>
    <name evidence="2" type="ORF">EH55_01025</name>
</gene>
<dbReference type="PANTHER" id="PTHR43685">
    <property type="entry name" value="GLYCOSYLTRANSFERASE"/>
    <property type="match status" value="1"/>
</dbReference>
<dbReference type="STRING" id="2754.EH55_01025"/>
<sequence>MKKILIGSPVRQKANILREFLLSLSELNKEDLQVAYLFVDDCDASESSDLLRTFKADNAEVDIVDSSMIFLNRTSYDGHNWDGELIERVAGLKNAIIDYARKMGCDFLFLVDSDLVLHPETLRRLLSVDREIVSNIFWTKVSKGDDYEPQVWLMDQGFLYDPADPRTKNRLYRTVKKMEFISALKEKGTYRVGGLGACTLISQKVLSAGVNFDKLYNISFWGEDRAFCIRAVAAGFELFVDTFYPAYHIYRESYLRGVAEYKKSGFSFTDEMDDLSFSDKARKYLRVMKTGVRYRLYHIYEEIRWNTKLTALLRRFKKNVGSDVPKITLSMVVRNEASAYLAKMLASCAEYIDDAVIIDDASTDDTVRVCEEALKNIPHKIIRNSVSMFSTEWRLRRLQWEETVKMRPEWVLFLDADEIFEARFKNDIRRVLSEDPYVYVYAFRRYDLWDEKHYREDSLWNAHLRYEAFMLRYDEDFQYLFTKRTNQHCGRMPNNIKYLKSRNSSLRLKHYGWIDEDKRREKYERYMRLDPEGKDGSLEQYKSILDEVPRLVEWKDEDGAANDGA</sequence>
<accession>A0A073J4Z2</accession>
<feature type="domain" description="Glycosyltransferase 2-like" evidence="1">
    <location>
        <begin position="331"/>
        <end position="475"/>
    </location>
</feature>
<dbReference type="Pfam" id="PF00535">
    <property type="entry name" value="Glycos_transf_2"/>
    <property type="match status" value="1"/>
</dbReference>
<dbReference type="AlphaFoldDB" id="A0A073J4Z2"/>
<dbReference type="eggNOG" id="COG0463">
    <property type="taxonomic scope" value="Bacteria"/>
</dbReference>
<evidence type="ECO:0000313" key="2">
    <source>
        <dbReference type="EMBL" id="KEJ92792.1"/>
    </source>
</evidence>
<reference evidence="2 3" key="1">
    <citation type="submission" date="2014-04" db="EMBL/GenBank/DDBJ databases">
        <title>Draft Genome Sequence of Synergistes jonesii.</title>
        <authorList>
            <person name="Coil D.A."/>
            <person name="Eisen J.A."/>
            <person name="Holland-Moritz H.E."/>
        </authorList>
    </citation>
    <scope>NUCLEOTIDE SEQUENCE [LARGE SCALE GENOMIC DNA]</scope>
    <source>
        <strain evidence="2 3">78-1</strain>
    </source>
</reference>
<proteinExistence type="predicted"/>
<dbReference type="EMBL" id="JMKI01000016">
    <property type="protein sequence ID" value="KEJ92792.1"/>
    <property type="molecule type" value="Genomic_DNA"/>
</dbReference>
<dbReference type="CDD" id="cd00761">
    <property type="entry name" value="Glyco_tranf_GTA_type"/>
    <property type="match status" value="1"/>
</dbReference>
<dbReference type="SUPFAM" id="SSF53448">
    <property type="entry name" value="Nucleotide-diphospho-sugar transferases"/>
    <property type="match status" value="2"/>
</dbReference>
<dbReference type="PATRIC" id="fig|2754.20.peg.1651"/>
<dbReference type="InterPro" id="IPR029044">
    <property type="entry name" value="Nucleotide-diphossugar_trans"/>
</dbReference>
<name>A0A073J4Z2_9BACT</name>
<dbReference type="Gene3D" id="3.90.550.10">
    <property type="entry name" value="Spore Coat Polysaccharide Biosynthesis Protein SpsA, Chain A"/>
    <property type="match status" value="2"/>
</dbReference>
<protein>
    <recommendedName>
        <fullName evidence="1">Glycosyltransferase 2-like domain-containing protein</fullName>
    </recommendedName>
</protein>
<keyword evidence="3" id="KW-1185">Reference proteome</keyword>
<dbReference type="eggNOG" id="COG1216">
    <property type="taxonomic scope" value="Bacteria"/>
</dbReference>
<dbReference type="InterPro" id="IPR001173">
    <property type="entry name" value="Glyco_trans_2-like"/>
</dbReference>
<comment type="caution">
    <text evidence="2">The sequence shown here is derived from an EMBL/GenBank/DDBJ whole genome shotgun (WGS) entry which is preliminary data.</text>
</comment>
<dbReference type="Proteomes" id="UP000027665">
    <property type="component" value="Unassembled WGS sequence"/>
</dbReference>